<name>A0AAJ0GCK7_9PEZI</name>
<feature type="coiled-coil region" evidence="1">
    <location>
        <begin position="119"/>
        <end position="153"/>
    </location>
</feature>
<reference evidence="3" key="1">
    <citation type="submission" date="2023-04" db="EMBL/GenBank/DDBJ databases">
        <title>Black Yeasts Isolated from many extreme environments.</title>
        <authorList>
            <person name="Coleine C."/>
            <person name="Stajich J.E."/>
            <person name="Selbmann L."/>
        </authorList>
    </citation>
    <scope>NUCLEOTIDE SEQUENCE</scope>
    <source>
        <strain evidence="3">CCFEE 5312</strain>
    </source>
</reference>
<proteinExistence type="predicted"/>
<evidence type="ECO:0000256" key="1">
    <source>
        <dbReference type="SAM" id="Coils"/>
    </source>
</evidence>
<feature type="region of interest" description="Disordered" evidence="2">
    <location>
        <begin position="398"/>
        <end position="433"/>
    </location>
</feature>
<feature type="region of interest" description="Disordered" evidence="2">
    <location>
        <begin position="77"/>
        <end position="101"/>
    </location>
</feature>
<feature type="compositionally biased region" description="Low complexity" evidence="2">
    <location>
        <begin position="91"/>
        <end position="101"/>
    </location>
</feature>
<gene>
    <name evidence="3" type="ORF">LTR09_005185</name>
</gene>
<protein>
    <submittedName>
        <fullName evidence="3">Uncharacterized protein</fullName>
    </submittedName>
</protein>
<dbReference type="AlphaFoldDB" id="A0AAJ0GCK7"/>
<accession>A0AAJ0GCK7</accession>
<evidence type="ECO:0000256" key="2">
    <source>
        <dbReference type="SAM" id="MobiDB-lite"/>
    </source>
</evidence>
<evidence type="ECO:0000313" key="4">
    <source>
        <dbReference type="Proteomes" id="UP001271007"/>
    </source>
</evidence>
<organism evidence="3 4">
    <name type="scientific">Extremus antarcticus</name>
    <dbReference type="NCBI Taxonomy" id="702011"/>
    <lineage>
        <taxon>Eukaryota</taxon>
        <taxon>Fungi</taxon>
        <taxon>Dikarya</taxon>
        <taxon>Ascomycota</taxon>
        <taxon>Pezizomycotina</taxon>
        <taxon>Dothideomycetes</taxon>
        <taxon>Dothideomycetidae</taxon>
        <taxon>Mycosphaerellales</taxon>
        <taxon>Extremaceae</taxon>
        <taxon>Extremus</taxon>
    </lineage>
</organism>
<evidence type="ECO:0000313" key="3">
    <source>
        <dbReference type="EMBL" id="KAK3053905.1"/>
    </source>
</evidence>
<comment type="caution">
    <text evidence="3">The sequence shown here is derived from an EMBL/GenBank/DDBJ whole genome shotgun (WGS) entry which is preliminary data.</text>
</comment>
<feature type="compositionally biased region" description="Polar residues" evidence="2">
    <location>
        <begin position="398"/>
        <end position="410"/>
    </location>
</feature>
<keyword evidence="1" id="KW-0175">Coiled coil</keyword>
<dbReference type="EMBL" id="JAWDJX010000014">
    <property type="protein sequence ID" value="KAK3053905.1"/>
    <property type="molecule type" value="Genomic_DNA"/>
</dbReference>
<sequence length="446" mass="51382">MSYSSTIFDAASNTIFDEDQKFFKGLSTLSLAHEAMNFDDIIPSSRTRGVYRRRRPRFTNYTRPRFTNHTRRPNAHLLFPPKFRDEDDDASSSCSDTSSVESIGSVESIETAYGAEYIEDKIKDRMTEMRDTIVELRHEAEDITQELQACASRASSSDANVTSDMGDMACKLDAIDSCRKDLTAERRSEHDYRAQVANFREERVALAEALRQLIQDWLAEVDEGLESSLFDEAAAGFRERRKAATIKEKEEQWKASGRDMPERPNYGFGASYLYDSGWREGMPLNFHKKYSHRNVAAQYMKQNWPSLDPWLDDREYNLVANKPYLATRKERQLPPGPKRAYITFWSSEPGGRSWPQTNTLNDVWQIVFPWPEGAHWDGVEEWEPTPVRIAIDYTRNRQQTGSYTPAQRNSALADALPGFDPLPLPEGLDQKEPEFQRLVKKLRSER</sequence>
<dbReference type="Proteomes" id="UP001271007">
    <property type="component" value="Unassembled WGS sequence"/>
</dbReference>
<keyword evidence="4" id="KW-1185">Reference proteome</keyword>